<feature type="repeat" description="Cell wall-binding" evidence="2">
    <location>
        <begin position="273"/>
        <end position="292"/>
    </location>
</feature>
<reference evidence="4 5" key="1">
    <citation type="submission" date="2011-08" db="EMBL/GenBank/DDBJ databases">
        <title>The Genome Sequence of Clostridium hathewayi WAL-18680.</title>
        <authorList>
            <consortium name="The Broad Institute Genome Sequencing Platform"/>
            <person name="Earl A."/>
            <person name="Ward D."/>
            <person name="Feldgarden M."/>
            <person name="Gevers D."/>
            <person name="Finegold S.M."/>
            <person name="Summanen P.H."/>
            <person name="Molitoris D.R."/>
            <person name="Song M."/>
            <person name="Daigneault M."/>
            <person name="Allen-Vercoe E."/>
            <person name="Young S.K."/>
            <person name="Zeng Q."/>
            <person name="Gargeya S."/>
            <person name="Fitzgerald M."/>
            <person name="Haas B."/>
            <person name="Abouelleil A."/>
            <person name="Alvarado L."/>
            <person name="Arachchi H.M."/>
            <person name="Berlin A."/>
            <person name="Brown A."/>
            <person name="Chapman S.B."/>
            <person name="Chen Z."/>
            <person name="Dunbar C."/>
            <person name="Freedman E."/>
            <person name="Gearin G."/>
            <person name="Gellesch M."/>
            <person name="Goldberg J."/>
            <person name="Griggs A."/>
            <person name="Gujja S."/>
            <person name="Heiman D."/>
            <person name="Howarth C."/>
            <person name="Larson L."/>
            <person name="Lui A."/>
            <person name="MacDonald P.J.P."/>
            <person name="Montmayeur A."/>
            <person name="Murphy C."/>
            <person name="Neiman D."/>
            <person name="Pearson M."/>
            <person name="Priest M."/>
            <person name="Roberts A."/>
            <person name="Saif S."/>
            <person name="Shea T."/>
            <person name="Shenoy N."/>
            <person name="Sisk P."/>
            <person name="Stolte C."/>
            <person name="Sykes S."/>
            <person name="Wortman J."/>
            <person name="Nusbaum C."/>
            <person name="Birren B."/>
        </authorList>
    </citation>
    <scope>NUCLEOTIDE SEQUENCE [LARGE SCALE GENOMIC DNA]</scope>
    <source>
        <strain evidence="4 5">WAL-18680</strain>
    </source>
</reference>
<dbReference type="HOGENOM" id="CLU_048243_0_0_9"/>
<dbReference type="EMBL" id="ADLN01000044">
    <property type="protein sequence ID" value="EHI59875.1"/>
    <property type="molecule type" value="Genomic_DNA"/>
</dbReference>
<evidence type="ECO:0000256" key="3">
    <source>
        <dbReference type="SAM" id="SignalP"/>
    </source>
</evidence>
<feature type="chain" id="PRO_5003478768" description="N-acetylmuramoyl-L-alanine amidase family protein" evidence="3">
    <location>
        <begin position="25"/>
        <end position="371"/>
    </location>
</feature>
<keyword evidence="1" id="KW-0677">Repeat</keyword>
<sequence length="371" mass="42308">MRKRTAALLLTLCMAMGMSISAHAAETKIEKVEIEFSWDSVPAQGERPGKVSATAKGDAKYRVGDVYYTNDVDDYWVLGDMPEVVAVLHAANGYRFSSTARSVFSISGENAKYKKARTYDSGDTLELTVTFPRLTGKLQAVENNYWEDNMAVWDELEGAKSYEIRLYRNDKLQTTVKSTSAHYDFSGSFTREGDYSFRVRGIATYNNNPGEWSEDSDYNIISERQAQSTPVNGGWVQDARGWWYAFSNGGYPASTWRQINGAWYYFNKSGYMVTGWQNLDGNWYYLLPSGAMATGWQFVNNRWYYMNESGVMLTGWQNINGRRYYLEGSGAMLTGWQHLNGSWYCFDASGALYTNTWTPDGFWVDSWGIWR</sequence>
<dbReference type="RefSeq" id="WP_006780186.1">
    <property type="nucleotide sequence ID" value="NZ_CP040506.1"/>
</dbReference>
<organism evidence="4 5">
    <name type="scientific">Hungatella hathewayi WAL-18680</name>
    <dbReference type="NCBI Taxonomy" id="742737"/>
    <lineage>
        <taxon>Bacteria</taxon>
        <taxon>Bacillati</taxon>
        <taxon>Bacillota</taxon>
        <taxon>Clostridia</taxon>
        <taxon>Lachnospirales</taxon>
        <taxon>Lachnospiraceae</taxon>
        <taxon>Hungatella</taxon>
    </lineage>
</organism>
<dbReference type="Gene3D" id="2.10.270.10">
    <property type="entry name" value="Cholin Binding"/>
    <property type="match status" value="2"/>
</dbReference>
<gene>
    <name evidence="4" type="ORF">HMPREF9473_02206</name>
</gene>
<evidence type="ECO:0008006" key="6">
    <source>
        <dbReference type="Google" id="ProtNLM"/>
    </source>
</evidence>
<feature type="repeat" description="Cell wall-binding" evidence="2">
    <location>
        <begin position="313"/>
        <end position="332"/>
    </location>
</feature>
<protein>
    <recommendedName>
        <fullName evidence="6">N-acetylmuramoyl-L-alanine amidase family protein</fullName>
    </recommendedName>
</protein>
<feature type="signal peptide" evidence="3">
    <location>
        <begin position="1"/>
        <end position="24"/>
    </location>
</feature>
<evidence type="ECO:0000256" key="2">
    <source>
        <dbReference type="PROSITE-ProRule" id="PRU00591"/>
    </source>
</evidence>
<comment type="caution">
    <text evidence="4">The sequence shown here is derived from an EMBL/GenBank/DDBJ whole genome shotgun (WGS) entry which is preliminary data.</text>
</comment>
<dbReference type="PATRIC" id="fig|742737.3.peg.2233"/>
<dbReference type="SUPFAM" id="SSF69360">
    <property type="entry name" value="Cell wall binding repeat"/>
    <property type="match status" value="1"/>
</dbReference>
<evidence type="ECO:0000313" key="5">
    <source>
        <dbReference type="Proteomes" id="UP000005384"/>
    </source>
</evidence>
<keyword evidence="3" id="KW-0732">Signal</keyword>
<feature type="repeat" description="Cell wall-binding" evidence="2">
    <location>
        <begin position="293"/>
        <end position="312"/>
    </location>
</feature>
<dbReference type="Proteomes" id="UP000005384">
    <property type="component" value="Unassembled WGS sequence"/>
</dbReference>
<name>G5IFC9_9FIRM</name>
<accession>G5IFC9</accession>
<dbReference type="AlphaFoldDB" id="G5IFC9"/>
<evidence type="ECO:0000313" key="4">
    <source>
        <dbReference type="EMBL" id="EHI59875.1"/>
    </source>
</evidence>
<dbReference type="PROSITE" id="PS51170">
    <property type="entry name" value="CW"/>
    <property type="match status" value="5"/>
</dbReference>
<dbReference type="OrthoDB" id="2235460at2"/>
<keyword evidence="5" id="KW-1185">Reference proteome</keyword>
<dbReference type="Pfam" id="PF19127">
    <property type="entry name" value="Choline_bind_3"/>
    <property type="match status" value="2"/>
</dbReference>
<feature type="repeat" description="Cell wall-binding" evidence="2">
    <location>
        <begin position="253"/>
        <end position="272"/>
    </location>
</feature>
<evidence type="ECO:0000256" key="1">
    <source>
        <dbReference type="ARBA" id="ARBA00022737"/>
    </source>
</evidence>
<proteinExistence type="predicted"/>
<feature type="repeat" description="Cell wall-binding" evidence="2">
    <location>
        <begin position="333"/>
        <end position="352"/>
    </location>
</feature>
<dbReference type="InterPro" id="IPR018337">
    <property type="entry name" value="Cell_wall/Cho-bd_repeat"/>
</dbReference>